<dbReference type="AlphaFoldDB" id="A0A095VNJ6"/>
<dbReference type="PANTHER" id="PTHR43586">
    <property type="entry name" value="CYSTEINE DESULFURASE"/>
    <property type="match status" value="1"/>
</dbReference>
<keyword evidence="1" id="KW-0663">Pyridoxal phosphate</keyword>
<dbReference type="GO" id="GO:0031071">
    <property type="term" value="F:cysteine desulfurase activity"/>
    <property type="evidence" value="ECO:0007669"/>
    <property type="project" value="UniProtKB-EC"/>
</dbReference>
<sequence length="113" mass="11702">MLGAALAAHEATLAAPLLALLAGRDDVRLLGRPGTADRSATVSFVPTRQTPAALAAALQRQGIGVESGHFYAHRLLEALGVFPAAGVVRLSFVHYNTPQEVAWTCDALSSALG</sequence>
<gene>
    <name evidence="3" type="ORF">HRUBRA_02762</name>
</gene>
<dbReference type="Gene3D" id="3.90.1150.10">
    <property type="entry name" value="Aspartate Aminotransferase, domain 1"/>
    <property type="match status" value="1"/>
</dbReference>
<comment type="caution">
    <text evidence="3">The sequence shown here is derived from an EMBL/GenBank/DDBJ whole genome shotgun (WGS) entry which is preliminary data.</text>
</comment>
<dbReference type="InterPro" id="IPR015424">
    <property type="entry name" value="PyrdxlP-dep_Trfase"/>
</dbReference>
<evidence type="ECO:0000256" key="1">
    <source>
        <dbReference type="ARBA" id="ARBA00022898"/>
    </source>
</evidence>
<dbReference type="PANTHER" id="PTHR43586:SF21">
    <property type="entry name" value="PYRIDOXAL PHOSPHATE (PLP)-DEPENDENT ASPARTATE AMINOTRANSFERASE SUPERFAMILY"/>
    <property type="match status" value="1"/>
</dbReference>
<dbReference type="EMBL" id="AUVB01000087">
    <property type="protein sequence ID" value="KGE02663.1"/>
    <property type="molecule type" value="Genomic_DNA"/>
</dbReference>
<feature type="domain" description="Aminotransferase class V" evidence="2">
    <location>
        <begin position="5"/>
        <end position="101"/>
    </location>
</feature>
<dbReference type="EC" id="2.8.1.7" evidence="3"/>
<protein>
    <submittedName>
        <fullName evidence="3">Cysteine desulfurase</fullName>
        <ecNumber evidence="3">2.8.1.7</ecNumber>
    </submittedName>
</protein>
<dbReference type="eggNOG" id="COG0520">
    <property type="taxonomic scope" value="Bacteria"/>
</dbReference>
<dbReference type="Pfam" id="PF00266">
    <property type="entry name" value="Aminotran_5"/>
    <property type="match status" value="1"/>
</dbReference>
<dbReference type="InterPro" id="IPR015422">
    <property type="entry name" value="PyrdxlP-dep_Trfase_small"/>
</dbReference>
<dbReference type="SUPFAM" id="SSF53383">
    <property type="entry name" value="PLP-dependent transferases"/>
    <property type="match status" value="1"/>
</dbReference>
<dbReference type="STRING" id="1265313.HRUBRA_02762"/>
<accession>A0A095VNJ6</accession>
<organism evidence="3 4">
    <name type="scientific">Pseudohaliea rubra DSM 19751</name>
    <dbReference type="NCBI Taxonomy" id="1265313"/>
    <lineage>
        <taxon>Bacteria</taxon>
        <taxon>Pseudomonadati</taxon>
        <taxon>Pseudomonadota</taxon>
        <taxon>Gammaproteobacteria</taxon>
        <taxon>Cellvibrionales</taxon>
        <taxon>Halieaceae</taxon>
        <taxon>Pseudohaliea</taxon>
    </lineage>
</organism>
<name>A0A095VNJ6_9GAMM</name>
<dbReference type="Proteomes" id="UP000029640">
    <property type="component" value="Unassembled WGS sequence"/>
</dbReference>
<proteinExistence type="predicted"/>
<evidence type="ECO:0000313" key="4">
    <source>
        <dbReference type="Proteomes" id="UP000029640"/>
    </source>
</evidence>
<evidence type="ECO:0000313" key="3">
    <source>
        <dbReference type="EMBL" id="KGE02663.1"/>
    </source>
</evidence>
<dbReference type="InterPro" id="IPR000192">
    <property type="entry name" value="Aminotrans_V_dom"/>
</dbReference>
<evidence type="ECO:0000259" key="2">
    <source>
        <dbReference type="Pfam" id="PF00266"/>
    </source>
</evidence>
<reference evidence="3 4" key="1">
    <citation type="journal article" date="2014" name="Genome Announc.">
        <title>Genome Sequence of Gammaproteobacterial Pseudohaliea rubra Type Strain DSM 19751, Isolated from Coastal Seawater of the Mediterranean Sea.</title>
        <authorList>
            <person name="Spring S."/>
            <person name="Fiebig A."/>
            <person name="Riedel T."/>
            <person name="Goker M."/>
            <person name="Klenk H.P."/>
        </authorList>
    </citation>
    <scope>NUCLEOTIDE SEQUENCE [LARGE SCALE GENOMIC DNA]</scope>
    <source>
        <strain evidence="3 4">DSM 19751</strain>
    </source>
</reference>
<keyword evidence="4" id="KW-1185">Reference proteome</keyword>
<keyword evidence="3" id="KW-0808">Transferase</keyword>
<dbReference type="HOGENOM" id="CLU_2129988_0_0_6"/>